<evidence type="ECO:0000313" key="8">
    <source>
        <dbReference type="EMBL" id="RXK83173.1"/>
    </source>
</evidence>
<dbReference type="AlphaFoldDB" id="A0A4Q1D5P2"/>
<dbReference type="InterPro" id="IPR003400">
    <property type="entry name" value="ExbD"/>
</dbReference>
<dbReference type="RefSeq" id="WP_129004214.1">
    <property type="nucleotide sequence ID" value="NZ_SDHZ01000002.1"/>
</dbReference>
<dbReference type="Pfam" id="PF02472">
    <property type="entry name" value="ExbD"/>
    <property type="match status" value="1"/>
</dbReference>
<dbReference type="PANTHER" id="PTHR30558">
    <property type="entry name" value="EXBD MEMBRANE COMPONENT OF PMF-DRIVEN MACROMOLECULE IMPORT SYSTEM"/>
    <property type="match status" value="1"/>
</dbReference>
<evidence type="ECO:0000256" key="6">
    <source>
        <dbReference type="ARBA" id="ARBA00023136"/>
    </source>
</evidence>
<evidence type="ECO:0000256" key="3">
    <source>
        <dbReference type="ARBA" id="ARBA00022475"/>
    </source>
</evidence>
<comment type="subcellular location">
    <subcellularLocation>
        <location evidence="1">Cell membrane</location>
        <topology evidence="1">Single-pass membrane protein</topology>
    </subcellularLocation>
    <subcellularLocation>
        <location evidence="7">Cell membrane</location>
        <topology evidence="7">Single-pass type II membrane protein</topology>
    </subcellularLocation>
</comment>
<reference evidence="8 9" key="1">
    <citation type="submission" date="2019-01" db="EMBL/GenBank/DDBJ databases">
        <title>Filimonas sp. strain TTM-71.</title>
        <authorList>
            <person name="Chen W.-M."/>
        </authorList>
    </citation>
    <scope>NUCLEOTIDE SEQUENCE [LARGE SCALE GENOMIC DNA]</scope>
    <source>
        <strain evidence="8 9">TTM-71</strain>
    </source>
</reference>
<dbReference type="PANTHER" id="PTHR30558:SF3">
    <property type="entry name" value="BIOPOLYMER TRANSPORT PROTEIN EXBD-RELATED"/>
    <property type="match status" value="1"/>
</dbReference>
<keyword evidence="5" id="KW-1133">Transmembrane helix</keyword>
<dbReference type="OrthoDB" id="9793581at2"/>
<comment type="similarity">
    <text evidence="2 7">Belongs to the ExbD/TolR family.</text>
</comment>
<dbReference type="Proteomes" id="UP000290545">
    <property type="component" value="Unassembled WGS sequence"/>
</dbReference>
<protein>
    <submittedName>
        <fullName evidence="8">Biopolymer transporter ExbD</fullName>
    </submittedName>
</protein>
<dbReference type="GO" id="GO:0015031">
    <property type="term" value="P:protein transport"/>
    <property type="evidence" value="ECO:0007669"/>
    <property type="project" value="UniProtKB-KW"/>
</dbReference>
<evidence type="ECO:0000256" key="2">
    <source>
        <dbReference type="ARBA" id="ARBA00005811"/>
    </source>
</evidence>
<dbReference type="EMBL" id="SDHZ01000002">
    <property type="protein sequence ID" value="RXK83173.1"/>
    <property type="molecule type" value="Genomic_DNA"/>
</dbReference>
<keyword evidence="3" id="KW-1003">Cell membrane</keyword>
<dbReference type="GO" id="GO:0005886">
    <property type="term" value="C:plasma membrane"/>
    <property type="evidence" value="ECO:0007669"/>
    <property type="project" value="UniProtKB-SubCell"/>
</dbReference>
<comment type="caution">
    <text evidence="8">The sequence shown here is derived from an EMBL/GenBank/DDBJ whole genome shotgun (WGS) entry which is preliminary data.</text>
</comment>
<keyword evidence="7" id="KW-0653">Protein transport</keyword>
<dbReference type="GO" id="GO:0022857">
    <property type="term" value="F:transmembrane transporter activity"/>
    <property type="evidence" value="ECO:0007669"/>
    <property type="project" value="InterPro"/>
</dbReference>
<name>A0A4Q1D5P2_9BACT</name>
<accession>A0A4Q1D5P2</accession>
<keyword evidence="9" id="KW-1185">Reference proteome</keyword>
<evidence type="ECO:0000256" key="1">
    <source>
        <dbReference type="ARBA" id="ARBA00004162"/>
    </source>
</evidence>
<keyword evidence="6" id="KW-0472">Membrane</keyword>
<evidence type="ECO:0000256" key="7">
    <source>
        <dbReference type="RuleBase" id="RU003879"/>
    </source>
</evidence>
<proteinExistence type="inferred from homology"/>
<sequence length="217" mass="23886">MARPKIPRKSTAVDMTAMCDVAFLLLSFFILTTKFKPSEAIEVTTPSSVASKVAPEKDVLLVTITKSGKVYLGMDNADRRRDVLNTLNVTKQLGLSDADLESIAKLEFFGVPVGNLKQQALMPKEQQTDRVLPGIPIDTTNNQMIDWMRAAATVYAGQPMNLLVKGDNDASFPSFKNVMTSFKKNELFKFQMVTNPESVPQGTALWNANLAGIKPEE</sequence>
<organism evidence="8 9">
    <name type="scientific">Filimonas effusa</name>
    <dbReference type="NCBI Taxonomy" id="2508721"/>
    <lineage>
        <taxon>Bacteria</taxon>
        <taxon>Pseudomonadati</taxon>
        <taxon>Bacteroidota</taxon>
        <taxon>Chitinophagia</taxon>
        <taxon>Chitinophagales</taxon>
        <taxon>Chitinophagaceae</taxon>
        <taxon>Filimonas</taxon>
    </lineage>
</organism>
<keyword evidence="7" id="KW-0813">Transport</keyword>
<evidence type="ECO:0000256" key="4">
    <source>
        <dbReference type="ARBA" id="ARBA00022692"/>
    </source>
</evidence>
<gene>
    <name evidence="8" type="ORF">ESB13_13725</name>
</gene>
<evidence type="ECO:0000313" key="9">
    <source>
        <dbReference type="Proteomes" id="UP000290545"/>
    </source>
</evidence>
<keyword evidence="4 7" id="KW-0812">Transmembrane</keyword>
<evidence type="ECO:0000256" key="5">
    <source>
        <dbReference type="ARBA" id="ARBA00022989"/>
    </source>
</evidence>